<reference evidence="6 7" key="1">
    <citation type="journal article" date="2021" name="Nat. Commun.">
        <title>Genetic determinants of endophytism in the Arabidopsis root mycobiome.</title>
        <authorList>
            <person name="Mesny F."/>
            <person name="Miyauchi S."/>
            <person name="Thiergart T."/>
            <person name="Pickel B."/>
            <person name="Atanasova L."/>
            <person name="Karlsson M."/>
            <person name="Huettel B."/>
            <person name="Barry K.W."/>
            <person name="Haridas S."/>
            <person name="Chen C."/>
            <person name="Bauer D."/>
            <person name="Andreopoulos W."/>
            <person name="Pangilinan J."/>
            <person name="LaButti K."/>
            <person name="Riley R."/>
            <person name="Lipzen A."/>
            <person name="Clum A."/>
            <person name="Drula E."/>
            <person name="Henrissat B."/>
            <person name="Kohler A."/>
            <person name="Grigoriev I.V."/>
            <person name="Martin F.M."/>
            <person name="Hacquard S."/>
        </authorList>
    </citation>
    <scope>NUCLEOTIDE SEQUENCE [LARGE SCALE GENOMIC DNA]</scope>
    <source>
        <strain evidence="6 7">MPI-CAGE-CH-0241</strain>
    </source>
</reference>
<dbReference type="InterPro" id="IPR036779">
    <property type="entry name" value="LysM_dom_sf"/>
</dbReference>
<proteinExistence type="inferred from homology"/>
<dbReference type="PANTHER" id="PTHR34997:SF1">
    <property type="entry name" value="PEPTIDOGLYCAN-BINDING LYSIN DOMAIN"/>
    <property type="match status" value="1"/>
</dbReference>
<keyword evidence="1" id="KW-0147">Chitin-binding</keyword>
<dbReference type="InterPro" id="IPR018392">
    <property type="entry name" value="LysM"/>
</dbReference>
<dbReference type="InterPro" id="IPR052210">
    <property type="entry name" value="LysM1-like"/>
</dbReference>
<dbReference type="AlphaFoldDB" id="A0A9P8W572"/>
<sequence length="513" mass="55906">ITCDFLVTAGRAVAGRSLNNQLASSYCSSCCSSSIKSFQKEVIAGCGDKEYKLWENSTLTESGKTLADGLTWAHDLMCIKDDKGYCLTQLYSGNRTACSDCALKYGAKMVGSDFGREKYSEKEFKSVLSSCSAPTSSYPYTIPSTSTTKTTSKSGSTTTTQASTPTCEGEKYMVKKGDTCKSISKAKSVATDWLIKANHLPYSCKNLKVGKTLCIQDKCKLATIQKNQTCESFTRGKGLSLIQLQGWNPTLKSMCNTAIVPNLDDLEGRSICISPPGGGEWPTSSNTTSTKNWRLTKPMFTEWETGTVITSPTRGPVTMTDAWDPDFTPSPSSMTINSTLDSIIAKYTQDCWITEEDVDNFFDAGDLSENCQDLYDDYCIYHSDRASPSRMKTAPASCTPERTWLTTSEPTTTTAESTTTKKGTSTTASKSTITKKSTSAASSTATKTTGISTPSPIQTNMAKGCTKFYKVKSEDTCDKIIKANDITLEDFYKWNPGVGKDCGNLWKDTYFCI</sequence>
<dbReference type="CDD" id="cd00118">
    <property type="entry name" value="LysM"/>
    <property type="match status" value="2"/>
</dbReference>
<gene>
    <name evidence="6" type="ORF">B0T10DRAFT_360979</name>
</gene>
<protein>
    <recommendedName>
        <fullName evidence="5">LysM domain-containing protein</fullName>
    </recommendedName>
</protein>
<feature type="compositionally biased region" description="Low complexity" evidence="4">
    <location>
        <begin position="406"/>
        <end position="426"/>
    </location>
</feature>
<evidence type="ECO:0000256" key="1">
    <source>
        <dbReference type="ARBA" id="ARBA00022669"/>
    </source>
</evidence>
<dbReference type="PROSITE" id="PS51782">
    <property type="entry name" value="LYSM"/>
    <property type="match status" value="2"/>
</dbReference>
<feature type="domain" description="LysM" evidence="5">
    <location>
        <begin position="170"/>
        <end position="215"/>
    </location>
</feature>
<feature type="region of interest" description="Disordered" evidence="4">
    <location>
        <begin position="388"/>
        <end position="426"/>
    </location>
</feature>
<evidence type="ECO:0000313" key="7">
    <source>
        <dbReference type="Proteomes" id="UP000777438"/>
    </source>
</evidence>
<dbReference type="Pfam" id="PF01476">
    <property type="entry name" value="LysM"/>
    <property type="match status" value="2"/>
</dbReference>
<comment type="similarity">
    <text evidence="3">Belongs to the secreted LysM effector family.</text>
</comment>
<accession>A0A9P8W572</accession>
<evidence type="ECO:0000256" key="2">
    <source>
        <dbReference type="ARBA" id="ARBA00023026"/>
    </source>
</evidence>
<keyword evidence="2" id="KW-0843">Virulence</keyword>
<dbReference type="OrthoDB" id="5985073at2759"/>
<dbReference type="GO" id="GO:0008061">
    <property type="term" value="F:chitin binding"/>
    <property type="evidence" value="ECO:0007669"/>
    <property type="project" value="UniProtKB-KW"/>
</dbReference>
<comment type="caution">
    <text evidence="6">The sequence shown here is derived from an EMBL/GenBank/DDBJ whole genome shotgun (WGS) entry which is preliminary data.</text>
</comment>
<evidence type="ECO:0000313" key="6">
    <source>
        <dbReference type="EMBL" id="KAH6889840.1"/>
    </source>
</evidence>
<organism evidence="6 7">
    <name type="scientific">Thelonectria olida</name>
    <dbReference type="NCBI Taxonomy" id="1576542"/>
    <lineage>
        <taxon>Eukaryota</taxon>
        <taxon>Fungi</taxon>
        <taxon>Dikarya</taxon>
        <taxon>Ascomycota</taxon>
        <taxon>Pezizomycotina</taxon>
        <taxon>Sordariomycetes</taxon>
        <taxon>Hypocreomycetidae</taxon>
        <taxon>Hypocreales</taxon>
        <taxon>Nectriaceae</taxon>
        <taxon>Thelonectria</taxon>
    </lineage>
</organism>
<feature type="domain" description="LysM" evidence="5">
    <location>
        <begin position="467"/>
        <end position="513"/>
    </location>
</feature>
<dbReference type="Gene3D" id="3.10.350.10">
    <property type="entry name" value="LysM domain"/>
    <property type="match status" value="3"/>
</dbReference>
<dbReference type="PANTHER" id="PTHR34997">
    <property type="entry name" value="AM15"/>
    <property type="match status" value="1"/>
</dbReference>
<feature type="non-terminal residue" evidence="6">
    <location>
        <position position="1"/>
    </location>
</feature>
<dbReference type="SUPFAM" id="SSF54106">
    <property type="entry name" value="LysM domain"/>
    <property type="match status" value="2"/>
</dbReference>
<dbReference type="EMBL" id="JAGPYM010000010">
    <property type="protein sequence ID" value="KAH6889840.1"/>
    <property type="molecule type" value="Genomic_DNA"/>
</dbReference>
<evidence type="ECO:0000256" key="4">
    <source>
        <dbReference type="SAM" id="MobiDB-lite"/>
    </source>
</evidence>
<feature type="non-terminal residue" evidence="6">
    <location>
        <position position="513"/>
    </location>
</feature>
<dbReference type="SMART" id="SM00257">
    <property type="entry name" value="LysM"/>
    <property type="match status" value="2"/>
</dbReference>
<dbReference type="Proteomes" id="UP000777438">
    <property type="component" value="Unassembled WGS sequence"/>
</dbReference>
<keyword evidence="7" id="KW-1185">Reference proteome</keyword>
<name>A0A9P8W572_9HYPO</name>
<evidence type="ECO:0000256" key="3">
    <source>
        <dbReference type="ARBA" id="ARBA00044955"/>
    </source>
</evidence>
<evidence type="ECO:0000259" key="5">
    <source>
        <dbReference type="PROSITE" id="PS51782"/>
    </source>
</evidence>